<dbReference type="GO" id="GO:0004568">
    <property type="term" value="F:chitinase activity"/>
    <property type="evidence" value="ECO:0007669"/>
    <property type="project" value="TreeGrafter"/>
</dbReference>
<dbReference type="Pfam" id="PF00704">
    <property type="entry name" value="Glyco_hydro_18"/>
    <property type="match status" value="1"/>
</dbReference>
<dbReference type="GO" id="GO:0008061">
    <property type="term" value="F:chitin binding"/>
    <property type="evidence" value="ECO:0007669"/>
    <property type="project" value="InterPro"/>
</dbReference>
<accession>A0A0D7ARD2</accession>
<feature type="domain" description="GH18" evidence="2">
    <location>
        <begin position="1"/>
        <end position="196"/>
    </location>
</feature>
<keyword evidence="3" id="KW-0378">Hydrolase</keyword>
<dbReference type="Gene3D" id="3.20.20.80">
    <property type="entry name" value="Glycosidases"/>
    <property type="match status" value="1"/>
</dbReference>
<dbReference type="PANTHER" id="PTHR11177">
    <property type="entry name" value="CHITINASE"/>
    <property type="match status" value="1"/>
</dbReference>
<proteinExistence type="predicted"/>
<name>A0A0D7ARD2_9AGAR</name>
<evidence type="ECO:0000256" key="1">
    <source>
        <dbReference type="SAM" id="MobiDB-lite"/>
    </source>
</evidence>
<keyword evidence="4" id="KW-1185">Reference proteome</keyword>
<dbReference type="InterPro" id="IPR011583">
    <property type="entry name" value="Chitinase_II/V-like_cat"/>
</dbReference>
<dbReference type="InterPro" id="IPR017853">
    <property type="entry name" value="GH"/>
</dbReference>
<dbReference type="InterPro" id="IPR001223">
    <property type="entry name" value="Glyco_hydro18_cat"/>
</dbReference>
<feature type="region of interest" description="Disordered" evidence="1">
    <location>
        <begin position="165"/>
        <end position="219"/>
    </location>
</feature>
<dbReference type="GO" id="GO:0005576">
    <property type="term" value="C:extracellular region"/>
    <property type="evidence" value="ECO:0007669"/>
    <property type="project" value="TreeGrafter"/>
</dbReference>
<protein>
    <submittedName>
        <fullName evidence="3">Glycoside hydrolase family 18 protein</fullName>
    </submittedName>
</protein>
<organism evidence="3 4">
    <name type="scientific">Cylindrobasidium torrendii FP15055 ss-10</name>
    <dbReference type="NCBI Taxonomy" id="1314674"/>
    <lineage>
        <taxon>Eukaryota</taxon>
        <taxon>Fungi</taxon>
        <taxon>Dikarya</taxon>
        <taxon>Basidiomycota</taxon>
        <taxon>Agaricomycotina</taxon>
        <taxon>Agaricomycetes</taxon>
        <taxon>Agaricomycetidae</taxon>
        <taxon>Agaricales</taxon>
        <taxon>Marasmiineae</taxon>
        <taxon>Physalacriaceae</taxon>
        <taxon>Cylindrobasidium</taxon>
    </lineage>
</organism>
<feature type="non-terminal residue" evidence="3">
    <location>
        <position position="1"/>
    </location>
</feature>
<dbReference type="AlphaFoldDB" id="A0A0D7ARD2"/>
<dbReference type="PROSITE" id="PS51910">
    <property type="entry name" value="GH18_2"/>
    <property type="match status" value="1"/>
</dbReference>
<dbReference type="GO" id="GO:0006032">
    <property type="term" value="P:chitin catabolic process"/>
    <property type="evidence" value="ECO:0007669"/>
    <property type="project" value="TreeGrafter"/>
</dbReference>
<evidence type="ECO:0000313" key="3">
    <source>
        <dbReference type="EMBL" id="KIY60913.1"/>
    </source>
</evidence>
<dbReference type="SUPFAM" id="SSF51445">
    <property type="entry name" value="(Trans)glycosidases"/>
    <property type="match status" value="1"/>
</dbReference>
<dbReference type="OrthoDB" id="76388at2759"/>
<dbReference type="STRING" id="1314674.A0A0D7ARD2"/>
<evidence type="ECO:0000313" key="4">
    <source>
        <dbReference type="Proteomes" id="UP000054007"/>
    </source>
</evidence>
<reference evidence="3 4" key="1">
    <citation type="journal article" date="2015" name="Fungal Genet. Biol.">
        <title>Evolution of novel wood decay mechanisms in Agaricales revealed by the genome sequences of Fistulina hepatica and Cylindrobasidium torrendii.</title>
        <authorList>
            <person name="Floudas D."/>
            <person name="Held B.W."/>
            <person name="Riley R."/>
            <person name="Nagy L.G."/>
            <person name="Koehler G."/>
            <person name="Ransdell A.S."/>
            <person name="Younus H."/>
            <person name="Chow J."/>
            <person name="Chiniquy J."/>
            <person name="Lipzen A."/>
            <person name="Tritt A."/>
            <person name="Sun H."/>
            <person name="Haridas S."/>
            <person name="LaButti K."/>
            <person name="Ohm R.A."/>
            <person name="Kues U."/>
            <person name="Blanchette R.A."/>
            <person name="Grigoriev I.V."/>
            <person name="Minto R.E."/>
            <person name="Hibbett D.S."/>
        </authorList>
    </citation>
    <scope>NUCLEOTIDE SEQUENCE [LARGE SCALE GENOMIC DNA]</scope>
    <source>
        <strain evidence="3 4">FP15055 ss-10</strain>
    </source>
</reference>
<sequence length="219" mass="24259">VNPALRSEFVRSSVQLLEDRSLDGLDIGYTYPQNDQQAHGYVALLWELRQALDHHAQRKGANYQFLLATAAPCGTGNYQKLRVREMNQFLDFWNLTVYDFAVSQAANFYVGQGVPPANLIIGIPLYGRPFMNTQGPGQPFNGVGPGKWIRKMRLGGSMFWELSGDKGAPDMEDGPGREPQPGNSSARVVKDAMGGLQIDEPNWPSYEASKFDNMGKGMD</sequence>
<dbReference type="SMART" id="SM00636">
    <property type="entry name" value="Glyco_18"/>
    <property type="match status" value="1"/>
</dbReference>
<dbReference type="GO" id="GO:0005975">
    <property type="term" value="P:carbohydrate metabolic process"/>
    <property type="evidence" value="ECO:0007669"/>
    <property type="project" value="InterPro"/>
</dbReference>
<dbReference type="PANTHER" id="PTHR11177:SF317">
    <property type="entry name" value="CHITINASE 12-RELATED"/>
    <property type="match status" value="1"/>
</dbReference>
<dbReference type="EMBL" id="KN881158">
    <property type="protein sequence ID" value="KIY60913.1"/>
    <property type="molecule type" value="Genomic_DNA"/>
</dbReference>
<dbReference type="InterPro" id="IPR050314">
    <property type="entry name" value="Glycosyl_Hydrlase_18"/>
</dbReference>
<evidence type="ECO:0000259" key="2">
    <source>
        <dbReference type="PROSITE" id="PS51910"/>
    </source>
</evidence>
<gene>
    <name evidence="3" type="ORF">CYLTODRAFT_415813</name>
</gene>
<dbReference type="Proteomes" id="UP000054007">
    <property type="component" value="Unassembled WGS sequence"/>
</dbReference>